<reference evidence="3" key="1">
    <citation type="submission" date="2017-02" db="EMBL/GenBank/DDBJ databases">
        <authorList>
            <person name="Varghese N."/>
            <person name="Submissions S."/>
        </authorList>
    </citation>
    <scope>NUCLEOTIDE SEQUENCE [LARGE SCALE GENOMIC DNA]</scope>
    <source>
        <strain evidence="3">ATCC BAA-73</strain>
    </source>
</reference>
<evidence type="ECO:0000256" key="1">
    <source>
        <dbReference type="SAM" id="Phobius"/>
    </source>
</evidence>
<feature type="transmembrane region" description="Helical" evidence="1">
    <location>
        <begin position="12"/>
        <end position="31"/>
    </location>
</feature>
<dbReference type="AlphaFoldDB" id="A0A1T4NIA2"/>
<accession>A0A1T4NIA2</accession>
<feature type="transmembrane region" description="Helical" evidence="1">
    <location>
        <begin position="37"/>
        <end position="54"/>
    </location>
</feature>
<dbReference type="EMBL" id="FUWM01000014">
    <property type="protein sequence ID" value="SJZ78498.1"/>
    <property type="molecule type" value="Genomic_DNA"/>
</dbReference>
<dbReference type="Proteomes" id="UP000190625">
    <property type="component" value="Unassembled WGS sequence"/>
</dbReference>
<sequence length="74" mass="8799">MSKKKNSNHNSHILMMLICCLAMFAAVWIFFKDSNIDNIWLLFLICPLMHIFMMRGHHNHNENKGEDEEKQNSH</sequence>
<protein>
    <recommendedName>
        <fullName evidence="4">DUF2933 domain-containing protein</fullName>
    </recommendedName>
</protein>
<keyword evidence="1" id="KW-0812">Transmembrane</keyword>
<keyword evidence="1" id="KW-0472">Membrane</keyword>
<keyword evidence="1" id="KW-1133">Transmembrane helix</keyword>
<evidence type="ECO:0008006" key="4">
    <source>
        <dbReference type="Google" id="ProtNLM"/>
    </source>
</evidence>
<dbReference type="RefSeq" id="WP_078810270.1">
    <property type="nucleotide sequence ID" value="NZ_FUWM01000014.1"/>
</dbReference>
<keyword evidence="3" id="KW-1185">Reference proteome</keyword>
<dbReference type="InterPro" id="IPR021682">
    <property type="entry name" value="DUF2933"/>
</dbReference>
<proteinExistence type="predicted"/>
<name>A0A1T4NIA2_9FIRM</name>
<gene>
    <name evidence="2" type="ORF">SAMN02745118_01816</name>
</gene>
<dbReference type="Pfam" id="PF11666">
    <property type="entry name" value="DUF2933"/>
    <property type="match status" value="1"/>
</dbReference>
<organism evidence="2 3">
    <name type="scientific">Selenihalanaerobacter shriftii</name>
    <dbReference type="NCBI Taxonomy" id="142842"/>
    <lineage>
        <taxon>Bacteria</taxon>
        <taxon>Bacillati</taxon>
        <taxon>Bacillota</taxon>
        <taxon>Clostridia</taxon>
        <taxon>Halanaerobiales</taxon>
        <taxon>Halobacteroidaceae</taxon>
        <taxon>Selenihalanaerobacter</taxon>
    </lineage>
</organism>
<evidence type="ECO:0000313" key="2">
    <source>
        <dbReference type="EMBL" id="SJZ78498.1"/>
    </source>
</evidence>
<evidence type="ECO:0000313" key="3">
    <source>
        <dbReference type="Proteomes" id="UP000190625"/>
    </source>
</evidence>
<dbReference type="STRING" id="142842.SAMN02745118_01816"/>